<dbReference type="PANTHER" id="PTHR47197">
    <property type="entry name" value="PROTEIN NIRF"/>
    <property type="match status" value="1"/>
</dbReference>
<dbReference type="RefSeq" id="WP_135583547.1">
    <property type="nucleotide sequence ID" value="NZ_RQEP01000005.1"/>
</dbReference>
<gene>
    <name evidence="1" type="ORF">EHO59_00045</name>
</gene>
<evidence type="ECO:0000313" key="2">
    <source>
        <dbReference type="Proteomes" id="UP000297453"/>
    </source>
</evidence>
<dbReference type="PANTHER" id="PTHR47197:SF3">
    <property type="entry name" value="DIHYDRO-HEME D1 DEHYDROGENASE"/>
    <property type="match status" value="1"/>
</dbReference>
<dbReference type="Proteomes" id="UP000297453">
    <property type="component" value="Unassembled WGS sequence"/>
</dbReference>
<accession>A0A4R9G5C1</accession>
<dbReference type="OrthoDB" id="9774579at2"/>
<dbReference type="InterPro" id="IPR011048">
    <property type="entry name" value="Haem_d1_sf"/>
</dbReference>
<comment type="caution">
    <text evidence="1">The sequence shown here is derived from an EMBL/GenBank/DDBJ whole genome shotgun (WGS) entry which is preliminary data.</text>
</comment>
<reference evidence="1" key="1">
    <citation type="journal article" date="2019" name="PLoS Negl. Trop. Dis.">
        <title>Revisiting the worldwide diversity of Leptospira species in the environment.</title>
        <authorList>
            <person name="Vincent A.T."/>
            <person name="Schiettekatte O."/>
            <person name="Bourhy P."/>
            <person name="Veyrier F.J."/>
            <person name="Picardeau M."/>
        </authorList>
    </citation>
    <scope>NUCLEOTIDE SEQUENCE [LARGE SCALE GENOMIC DNA]</scope>
    <source>
        <strain evidence="1">SSS9</strain>
    </source>
</reference>
<dbReference type="InterPro" id="IPR015943">
    <property type="entry name" value="WD40/YVTN_repeat-like_dom_sf"/>
</dbReference>
<dbReference type="Gene3D" id="2.130.10.10">
    <property type="entry name" value="YVTN repeat-like/Quinoprotein amine dehydrogenase"/>
    <property type="match status" value="1"/>
</dbReference>
<proteinExistence type="predicted"/>
<protein>
    <submittedName>
        <fullName evidence="1">Cell surface protein</fullName>
    </submittedName>
</protein>
<organism evidence="1 2">
    <name type="scientific">Leptospira semungkisensis</name>
    <dbReference type="NCBI Taxonomy" id="2484985"/>
    <lineage>
        <taxon>Bacteria</taxon>
        <taxon>Pseudomonadati</taxon>
        <taxon>Spirochaetota</taxon>
        <taxon>Spirochaetia</taxon>
        <taxon>Leptospirales</taxon>
        <taxon>Leptospiraceae</taxon>
        <taxon>Leptospira</taxon>
    </lineage>
</organism>
<dbReference type="EMBL" id="RQEP01000005">
    <property type="protein sequence ID" value="TGK06573.1"/>
    <property type="molecule type" value="Genomic_DNA"/>
</dbReference>
<dbReference type="InterPro" id="IPR051200">
    <property type="entry name" value="Host-pathogen_enzymatic-act"/>
</dbReference>
<sequence>MNIFASTQTQAIAYASNVGGSFGVNAVSASFAGKISVYDQIQSLGMPTGILATDVGSGHILTSIPGNNSVQVLDIRKSNAILKTLNVGTKPGMISVDPANTDHNWLMNDGDGSGADPILCPGQPSKGSFTVIHDSTDPVIISDIHTSICIGLGPHSAASQTVSPFLAMITNQGDNTISVVDNDEDSATFLSANLLNTISLSGTPKGIVYSKYTNKFYTYLASGSGSIAVIDPTGNGNTGALGTSISNVGTKYSVLKIDSSGRYLLLSGTDTSTSPNKGLLLGVDLHTGALGTPISVSNIGFSDIQETPDGKHLLVASASTDSSTATDLLYVYSTSSLPDLSLIKSIQVGSTNQSYRTFSMNSSGTSLMGVFVPNYTDGTITVLSAGLDPIQTLLVGGNPTYTTVYSMGGGSSMGHMHGDMGDMGSMNGL</sequence>
<keyword evidence="2" id="KW-1185">Reference proteome</keyword>
<dbReference type="AlphaFoldDB" id="A0A4R9G5C1"/>
<dbReference type="SUPFAM" id="SSF63829">
    <property type="entry name" value="Calcium-dependent phosphotriesterase"/>
    <property type="match status" value="1"/>
</dbReference>
<dbReference type="SUPFAM" id="SSF51004">
    <property type="entry name" value="C-terminal (heme d1) domain of cytochrome cd1-nitrite reductase"/>
    <property type="match status" value="1"/>
</dbReference>
<evidence type="ECO:0000313" key="1">
    <source>
        <dbReference type="EMBL" id="TGK06573.1"/>
    </source>
</evidence>
<name>A0A4R9G5C1_9LEPT</name>